<dbReference type="SUPFAM" id="SSF52058">
    <property type="entry name" value="L domain-like"/>
    <property type="match status" value="1"/>
</dbReference>
<evidence type="ECO:0008006" key="5">
    <source>
        <dbReference type="Google" id="ProtNLM"/>
    </source>
</evidence>
<proteinExistence type="predicted"/>
<keyword evidence="1 2" id="KW-0732">Signal</keyword>
<dbReference type="Gene3D" id="3.80.10.10">
    <property type="entry name" value="Ribonuclease Inhibitor"/>
    <property type="match status" value="1"/>
</dbReference>
<dbReference type="AlphaFoldDB" id="A0AA85C013"/>
<dbReference type="Proteomes" id="UP000050791">
    <property type="component" value="Unassembled WGS sequence"/>
</dbReference>
<evidence type="ECO:0000313" key="3">
    <source>
        <dbReference type="Proteomes" id="UP000050791"/>
    </source>
</evidence>
<evidence type="ECO:0000256" key="1">
    <source>
        <dbReference type="ARBA" id="ARBA00022729"/>
    </source>
</evidence>
<name>A0AA85C013_9TREM</name>
<feature type="signal peptide" evidence="2">
    <location>
        <begin position="1"/>
        <end position="21"/>
    </location>
</feature>
<protein>
    <recommendedName>
        <fullName evidence="5">LRRCT domain-containing protein</fullName>
    </recommendedName>
</protein>
<feature type="chain" id="PRO_5041680899" description="LRRCT domain-containing protein" evidence="2">
    <location>
        <begin position="22"/>
        <end position="419"/>
    </location>
</feature>
<dbReference type="InterPro" id="IPR032675">
    <property type="entry name" value="LRR_dom_sf"/>
</dbReference>
<dbReference type="InterPro" id="IPR050328">
    <property type="entry name" value="Dev_Immune_Receptor"/>
</dbReference>
<dbReference type="Gene3D" id="2.40.160.110">
    <property type="match status" value="1"/>
</dbReference>
<dbReference type="PANTHER" id="PTHR24373">
    <property type="entry name" value="SLIT RELATED LEUCINE-RICH REPEAT NEURONAL PROTEIN"/>
    <property type="match status" value="1"/>
</dbReference>
<evidence type="ECO:0000256" key="2">
    <source>
        <dbReference type="SAM" id="SignalP"/>
    </source>
</evidence>
<dbReference type="GO" id="GO:0005615">
    <property type="term" value="C:extracellular space"/>
    <property type="evidence" value="ECO:0007669"/>
    <property type="project" value="TreeGrafter"/>
</dbReference>
<accession>A0AA85C013</accession>
<dbReference type="GO" id="GO:0031012">
    <property type="term" value="C:extracellular matrix"/>
    <property type="evidence" value="ECO:0007669"/>
    <property type="project" value="TreeGrafter"/>
</dbReference>
<organism evidence="3 4">
    <name type="scientific">Schistosoma mattheei</name>
    <dbReference type="NCBI Taxonomy" id="31246"/>
    <lineage>
        <taxon>Eukaryota</taxon>
        <taxon>Metazoa</taxon>
        <taxon>Spiralia</taxon>
        <taxon>Lophotrochozoa</taxon>
        <taxon>Platyhelminthes</taxon>
        <taxon>Trematoda</taxon>
        <taxon>Digenea</taxon>
        <taxon>Strigeidida</taxon>
        <taxon>Schistosomatoidea</taxon>
        <taxon>Schistosomatidae</taxon>
        <taxon>Schistosoma</taxon>
    </lineage>
</organism>
<evidence type="ECO:0000313" key="4">
    <source>
        <dbReference type="WBParaSite" id="SMTH1_88880.1"/>
    </source>
</evidence>
<dbReference type="WBParaSite" id="SMTH1_88880.1">
    <property type="protein sequence ID" value="SMTH1_88880.1"/>
    <property type="gene ID" value="SMTH1_88880"/>
</dbReference>
<reference evidence="4" key="1">
    <citation type="submission" date="2023-11" db="UniProtKB">
        <authorList>
            <consortium name="WormBaseParasite"/>
        </authorList>
    </citation>
    <scope>IDENTIFICATION</scope>
</reference>
<sequence>MICRKLLLVLVLCGLTCSCTAQSLVHRDNYTYFNVSGCLAFFARSISVKFVSGKAASIVPIPASSLSLSPLSQCSDLKSLLVFTSSNVNEISDLNVSLGFIKSGRYWSVSESSVSIKCQSGSKSCVNVAGNPLVMKWAGAPINLGYKCTKPSAAPVILPSDSGNSVSLQFASIQVQPFGVKDGVFGDVTDCVGFLFQYQYVDAVQGCSIFYQLDFKWKKALCDSELNKLQEIPFDLPINLIELRIIHQSIKKIKKNSSLHSLIHLELLHIESSELKYIESDTLKQLISLKSINLPENFIDFIPDSFFNGLQHYNLKLKYLWLNSMKSINGIKFESNDFMKPLIQLRLLDLSYTGLYELDSSNELALNKMIYLNEFYLGGNPWLCDCKLNWLKLWFLNRSSTFSSTISSSSSATTSSSSS</sequence>
<dbReference type="PANTHER" id="PTHR24373:SF371">
    <property type="entry name" value="PLATELET GLYCOPROTEIN IB ALPHA CHAIN"/>
    <property type="match status" value="1"/>
</dbReference>
<dbReference type="PROSITE" id="PS51257">
    <property type="entry name" value="PROKAR_LIPOPROTEIN"/>
    <property type="match status" value="1"/>
</dbReference>